<dbReference type="InterPro" id="IPR002487">
    <property type="entry name" value="TF_Kbox"/>
</dbReference>
<dbReference type="GO" id="GO:0046983">
    <property type="term" value="F:protein dimerization activity"/>
    <property type="evidence" value="ECO:0007669"/>
    <property type="project" value="InterPro"/>
</dbReference>
<dbReference type="SMART" id="SM00432">
    <property type="entry name" value="MADS"/>
    <property type="match status" value="1"/>
</dbReference>
<dbReference type="EMBL" id="LFYR01000740">
    <property type="protein sequence ID" value="KMZ69906.1"/>
    <property type="molecule type" value="Genomic_DNA"/>
</dbReference>
<feature type="domain" description="K-box" evidence="7">
    <location>
        <begin position="84"/>
        <end position="174"/>
    </location>
</feature>
<dbReference type="OrthoDB" id="1898716at2759"/>
<dbReference type="InterPro" id="IPR050142">
    <property type="entry name" value="MADS-box/MEF2_TF"/>
</dbReference>
<evidence type="ECO:0000313" key="9">
    <source>
        <dbReference type="Proteomes" id="UP000036987"/>
    </source>
</evidence>
<dbReference type="CDD" id="cd00265">
    <property type="entry name" value="MADS_MEF2_like"/>
    <property type="match status" value="1"/>
</dbReference>
<dbReference type="PANTHER" id="PTHR48019">
    <property type="entry name" value="SERUM RESPONSE FACTOR HOMOLOG"/>
    <property type="match status" value="1"/>
</dbReference>
<organism evidence="8 9">
    <name type="scientific">Zostera marina</name>
    <name type="common">Eelgrass</name>
    <dbReference type="NCBI Taxonomy" id="29655"/>
    <lineage>
        <taxon>Eukaryota</taxon>
        <taxon>Viridiplantae</taxon>
        <taxon>Streptophyta</taxon>
        <taxon>Embryophyta</taxon>
        <taxon>Tracheophyta</taxon>
        <taxon>Spermatophyta</taxon>
        <taxon>Magnoliopsida</taxon>
        <taxon>Liliopsida</taxon>
        <taxon>Zosteraceae</taxon>
        <taxon>Zostera</taxon>
    </lineage>
</organism>
<dbReference type="GO" id="GO:0005634">
    <property type="term" value="C:nucleus"/>
    <property type="evidence" value="ECO:0007669"/>
    <property type="project" value="UniProtKB-SubCell"/>
</dbReference>
<name>A0A0K9PLQ1_ZOSMR</name>
<dbReference type="Gene3D" id="3.40.1810.10">
    <property type="entry name" value="Transcription factor, MADS-box"/>
    <property type="match status" value="1"/>
</dbReference>
<evidence type="ECO:0000256" key="3">
    <source>
        <dbReference type="ARBA" id="ARBA00023125"/>
    </source>
</evidence>
<evidence type="ECO:0000256" key="1">
    <source>
        <dbReference type="ARBA" id="ARBA00004123"/>
    </source>
</evidence>
<dbReference type="PROSITE" id="PS51297">
    <property type="entry name" value="K_BOX"/>
    <property type="match status" value="1"/>
</dbReference>
<keyword evidence="2" id="KW-0805">Transcription regulation</keyword>
<comment type="caution">
    <text evidence="8">The sequence shown here is derived from an EMBL/GenBank/DDBJ whole genome shotgun (WGS) entry which is preliminary data.</text>
</comment>
<evidence type="ECO:0000259" key="7">
    <source>
        <dbReference type="PROSITE" id="PS51297"/>
    </source>
</evidence>
<keyword evidence="4" id="KW-0804">Transcription</keyword>
<dbReference type="OMA" id="HGMAYRR"/>
<protein>
    <submittedName>
        <fullName evidence="8">MADS-box transcription factor 16</fullName>
    </submittedName>
</protein>
<dbReference type="InterPro" id="IPR033896">
    <property type="entry name" value="MEF2-like_N"/>
</dbReference>
<dbReference type="GO" id="GO:0000978">
    <property type="term" value="F:RNA polymerase II cis-regulatory region sequence-specific DNA binding"/>
    <property type="evidence" value="ECO:0000318"/>
    <property type="project" value="GO_Central"/>
</dbReference>
<gene>
    <name evidence="8" type="ORF">ZOSMA_203G00280</name>
</gene>
<proteinExistence type="predicted"/>
<evidence type="ECO:0000256" key="5">
    <source>
        <dbReference type="ARBA" id="ARBA00023242"/>
    </source>
</evidence>
<evidence type="ECO:0000259" key="6">
    <source>
        <dbReference type="PROSITE" id="PS50066"/>
    </source>
</evidence>
<feature type="domain" description="MADS-box" evidence="6">
    <location>
        <begin position="1"/>
        <end position="61"/>
    </location>
</feature>
<keyword evidence="5" id="KW-0539">Nucleus</keyword>
<keyword evidence="9" id="KW-1185">Reference proteome</keyword>
<evidence type="ECO:0000256" key="2">
    <source>
        <dbReference type="ARBA" id="ARBA00023015"/>
    </source>
</evidence>
<dbReference type="Pfam" id="PF01486">
    <property type="entry name" value="K-box"/>
    <property type="match status" value="1"/>
</dbReference>
<dbReference type="GO" id="GO:0045944">
    <property type="term" value="P:positive regulation of transcription by RNA polymerase II"/>
    <property type="evidence" value="ECO:0007669"/>
    <property type="project" value="InterPro"/>
</dbReference>
<dbReference type="GO" id="GO:0006357">
    <property type="term" value="P:regulation of transcription by RNA polymerase II"/>
    <property type="evidence" value="ECO:0000318"/>
    <property type="project" value="GO_Central"/>
</dbReference>
<dbReference type="InterPro" id="IPR002100">
    <property type="entry name" value="TF_MADSbox"/>
</dbReference>
<dbReference type="GO" id="GO:0000981">
    <property type="term" value="F:DNA-binding transcription factor activity, RNA polymerase II-specific"/>
    <property type="evidence" value="ECO:0000318"/>
    <property type="project" value="GO_Central"/>
</dbReference>
<evidence type="ECO:0000256" key="4">
    <source>
        <dbReference type="ARBA" id="ARBA00023163"/>
    </source>
</evidence>
<dbReference type="InterPro" id="IPR036879">
    <property type="entry name" value="TF_MADSbox_sf"/>
</dbReference>
<dbReference type="PRINTS" id="PR00404">
    <property type="entry name" value="MADSDOMAIN"/>
</dbReference>
<reference evidence="9" key="1">
    <citation type="journal article" date="2016" name="Nature">
        <title>The genome of the seagrass Zostera marina reveals angiosperm adaptation to the sea.</title>
        <authorList>
            <person name="Olsen J.L."/>
            <person name="Rouze P."/>
            <person name="Verhelst B."/>
            <person name="Lin Y.-C."/>
            <person name="Bayer T."/>
            <person name="Collen J."/>
            <person name="Dattolo E."/>
            <person name="De Paoli E."/>
            <person name="Dittami S."/>
            <person name="Maumus F."/>
            <person name="Michel G."/>
            <person name="Kersting A."/>
            <person name="Lauritano C."/>
            <person name="Lohaus R."/>
            <person name="Toepel M."/>
            <person name="Tonon T."/>
            <person name="Vanneste K."/>
            <person name="Amirebrahimi M."/>
            <person name="Brakel J."/>
            <person name="Bostroem C."/>
            <person name="Chovatia M."/>
            <person name="Grimwood J."/>
            <person name="Jenkins J.W."/>
            <person name="Jueterbock A."/>
            <person name="Mraz A."/>
            <person name="Stam W.T."/>
            <person name="Tice H."/>
            <person name="Bornberg-Bauer E."/>
            <person name="Green P.J."/>
            <person name="Pearson G.A."/>
            <person name="Procaccini G."/>
            <person name="Duarte C.M."/>
            <person name="Schmutz J."/>
            <person name="Reusch T.B.H."/>
            <person name="Van de Peer Y."/>
        </authorList>
    </citation>
    <scope>NUCLEOTIDE SEQUENCE [LARGE SCALE GENOMIC DNA]</scope>
    <source>
        <strain evidence="9">cv. Finnish</strain>
    </source>
</reference>
<accession>A0A0K9PLQ1</accession>
<dbReference type="AlphaFoldDB" id="A0A0K9PLQ1"/>
<comment type="subcellular location">
    <subcellularLocation>
        <location evidence="1">Nucleus</location>
    </subcellularLocation>
</comment>
<evidence type="ECO:0000313" key="8">
    <source>
        <dbReference type="EMBL" id="KMZ69906.1"/>
    </source>
</evidence>
<dbReference type="PROSITE" id="PS50066">
    <property type="entry name" value="MADS_BOX_2"/>
    <property type="match status" value="1"/>
</dbReference>
<dbReference type="Pfam" id="PF00319">
    <property type="entry name" value="SRF-TF"/>
    <property type="match status" value="1"/>
</dbReference>
<sequence length="253" mass="28777">MGRGKIEIKMIENTTNRQVTFSKRRGGLLKKAEELSVLCDSQILLVMSTSNHKAFKYCTPSTNIKQMIDRYQSNAGIDLWNGPYEEMQKQLAEQFKINAELRKEIRQRMGEELDDIDIQELRLLEEDLEAKGKIVREKKFGKIGTQTTTSDKKVRSFRSQHNKLVAQLIHMEAMKGIPNYGYLGHEMDEYKNAEAIGLANVGEYDVETDDQNHYKSAPGLTNGATAAALAFRLQPNQPNLHDMGYGLHDLRLA</sequence>
<keyword evidence="3" id="KW-0238">DNA-binding</keyword>
<dbReference type="Proteomes" id="UP000036987">
    <property type="component" value="Unassembled WGS sequence"/>
</dbReference>
<dbReference type="SUPFAM" id="SSF55455">
    <property type="entry name" value="SRF-like"/>
    <property type="match status" value="1"/>
</dbReference>